<keyword evidence="2" id="KW-1003">Cell membrane</keyword>
<dbReference type="GO" id="GO:0005886">
    <property type="term" value="C:plasma membrane"/>
    <property type="evidence" value="ECO:0007669"/>
    <property type="project" value="UniProtKB-SubCell"/>
</dbReference>
<keyword evidence="4 7" id="KW-1133">Transmembrane helix</keyword>
<keyword evidence="6" id="KW-0653">Protein transport</keyword>
<comment type="similarity">
    <text evidence="6">Belongs to the exbB/tolQ family.</text>
</comment>
<evidence type="ECO:0000256" key="4">
    <source>
        <dbReference type="ARBA" id="ARBA00022989"/>
    </source>
</evidence>
<keyword evidence="3 7" id="KW-0812">Transmembrane</keyword>
<accession>A0A8I1GEN4</accession>
<dbReference type="InterPro" id="IPR050790">
    <property type="entry name" value="ExbB/TolQ_transport"/>
</dbReference>
<dbReference type="Pfam" id="PF01618">
    <property type="entry name" value="MotA_ExbB"/>
    <property type="match status" value="1"/>
</dbReference>
<keyword evidence="10" id="KW-1185">Reference proteome</keyword>
<proteinExistence type="inferred from homology"/>
<sequence>MDHLAIGDLLANADPVVKGVMAILVVASIACWTIAIEKFARLIAFSKEVAALERANPADGAPSSWLVARMRQIVDEEPRSNGERPSEFSARLEKSLHGEAAAQLQRLQSGLPFLATVGSTAPFVGLFGTVWGIMRSFAGIAAAKDTSLAVVAPGIAEALFATAVGLVAAIPAVIFYNQINVMLGRVAERFAAASTRYAKLKVYGAGQGETPREPVLAQARR</sequence>
<comment type="subcellular location">
    <subcellularLocation>
        <location evidence="1">Cell membrane</location>
        <topology evidence="1">Multi-pass membrane protein</topology>
    </subcellularLocation>
    <subcellularLocation>
        <location evidence="6">Membrane</location>
        <topology evidence="6">Multi-pass membrane protein</topology>
    </subcellularLocation>
</comment>
<dbReference type="PANTHER" id="PTHR30625">
    <property type="entry name" value="PROTEIN TOLQ"/>
    <property type="match status" value="1"/>
</dbReference>
<evidence type="ECO:0000256" key="7">
    <source>
        <dbReference type="SAM" id="Phobius"/>
    </source>
</evidence>
<evidence type="ECO:0000256" key="1">
    <source>
        <dbReference type="ARBA" id="ARBA00004651"/>
    </source>
</evidence>
<dbReference type="PANTHER" id="PTHR30625:SF3">
    <property type="entry name" value="TOL-PAL SYSTEM PROTEIN TOLQ"/>
    <property type="match status" value="1"/>
</dbReference>
<dbReference type="RefSeq" id="WP_037237906.1">
    <property type="nucleotide sequence ID" value="NZ_JAEMUK010000005.1"/>
</dbReference>
<dbReference type="InterPro" id="IPR002898">
    <property type="entry name" value="MotA_ExbB_proton_chnl"/>
</dbReference>
<feature type="domain" description="MotA/TolQ/ExbB proton channel" evidence="8">
    <location>
        <begin position="89"/>
        <end position="189"/>
    </location>
</feature>
<feature type="transmembrane region" description="Helical" evidence="7">
    <location>
        <begin position="154"/>
        <end position="176"/>
    </location>
</feature>
<protein>
    <submittedName>
        <fullName evidence="9">MotA/TolQ/ExbB proton channel family protein</fullName>
    </submittedName>
</protein>
<evidence type="ECO:0000256" key="3">
    <source>
        <dbReference type="ARBA" id="ARBA00022692"/>
    </source>
</evidence>
<gene>
    <name evidence="9" type="ORF">JDN41_02395</name>
</gene>
<evidence type="ECO:0000256" key="2">
    <source>
        <dbReference type="ARBA" id="ARBA00022475"/>
    </source>
</evidence>
<evidence type="ECO:0000313" key="10">
    <source>
        <dbReference type="Proteomes" id="UP000623250"/>
    </source>
</evidence>
<dbReference type="EMBL" id="JAEMUK010000005">
    <property type="protein sequence ID" value="MBJ7542401.1"/>
    <property type="molecule type" value="Genomic_DNA"/>
</dbReference>
<keyword evidence="6" id="KW-0813">Transport</keyword>
<evidence type="ECO:0000256" key="6">
    <source>
        <dbReference type="RuleBase" id="RU004057"/>
    </source>
</evidence>
<evidence type="ECO:0000256" key="5">
    <source>
        <dbReference type="ARBA" id="ARBA00023136"/>
    </source>
</evidence>
<evidence type="ECO:0000259" key="8">
    <source>
        <dbReference type="Pfam" id="PF01618"/>
    </source>
</evidence>
<organism evidence="9 10">
    <name type="scientific">Rhodomicrobium udaipurense</name>
    <dbReference type="NCBI Taxonomy" id="1202716"/>
    <lineage>
        <taxon>Bacteria</taxon>
        <taxon>Pseudomonadati</taxon>
        <taxon>Pseudomonadota</taxon>
        <taxon>Alphaproteobacteria</taxon>
        <taxon>Hyphomicrobiales</taxon>
        <taxon>Hyphomicrobiaceae</taxon>
        <taxon>Rhodomicrobium</taxon>
    </lineage>
</organism>
<feature type="transmembrane region" description="Helical" evidence="7">
    <location>
        <begin position="16"/>
        <end position="36"/>
    </location>
</feature>
<comment type="caution">
    <text evidence="9">The sequence shown here is derived from an EMBL/GenBank/DDBJ whole genome shotgun (WGS) entry which is preliminary data.</text>
</comment>
<dbReference type="Proteomes" id="UP000623250">
    <property type="component" value="Unassembled WGS sequence"/>
</dbReference>
<evidence type="ECO:0000313" key="9">
    <source>
        <dbReference type="EMBL" id="MBJ7542401.1"/>
    </source>
</evidence>
<keyword evidence="5 7" id="KW-0472">Membrane</keyword>
<feature type="transmembrane region" description="Helical" evidence="7">
    <location>
        <begin position="113"/>
        <end position="134"/>
    </location>
</feature>
<reference evidence="9 10" key="1">
    <citation type="submission" date="2020-12" db="EMBL/GenBank/DDBJ databases">
        <title>Revised draft genomes of Rhodomicrobium vannielii ATCC 17100 and Rhodomicrobium udaipurense JA643.</title>
        <authorList>
            <person name="Conners E.M."/>
            <person name="Davenport E.J."/>
            <person name="Bose A."/>
        </authorList>
    </citation>
    <scope>NUCLEOTIDE SEQUENCE [LARGE SCALE GENOMIC DNA]</scope>
    <source>
        <strain evidence="9 10">JA643</strain>
    </source>
</reference>
<dbReference type="GO" id="GO:0017038">
    <property type="term" value="P:protein import"/>
    <property type="evidence" value="ECO:0007669"/>
    <property type="project" value="TreeGrafter"/>
</dbReference>
<name>A0A8I1GEN4_9HYPH</name>
<dbReference type="AlphaFoldDB" id="A0A8I1GEN4"/>